<reference evidence="2" key="2">
    <citation type="submission" date="2015-01" db="EMBL/GenBank/DDBJ databases">
        <title>Evolutionary Origins and Diversification of the Mycorrhizal Mutualists.</title>
        <authorList>
            <consortium name="DOE Joint Genome Institute"/>
            <consortium name="Mycorrhizal Genomics Consortium"/>
            <person name="Kohler A."/>
            <person name="Kuo A."/>
            <person name="Nagy L.G."/>
            <person name="Floudas D."/>
            <person name="Copeland A."/>
            <person name="Barry K.W."/>
            <person name="Cichocki N."/>
            <person name="Veneault-Fourrey C."/>
            <person name="LaButti K."/>
            <person name="Lindquist E.A."/>
            <person name="Lipzen A."/>
            <person name="Lundell T."/>
            <person name="Morin E."/>
            <person name="Murat C."/>
            <person name="Riley R."/>
            <person name="Ohm R."/>
            <person name="Sun H."/>
            <person name="Tunlid A."/>
            <person name="Henrissat B."/>
            <person name="Grigoriev I.V."/>
            <person name="Hibbett D.S."/>
            <person name="Martin F."/>
        </authorList>
    </citation>
    <scope>NUCLEOTIDE SEQUENCE [LARGE SCALE GENOMIC DNA]</scope>
    <source>
        <strain evidence="2">F 1598</strain>
    </source>
</reference>
<gene>
    <name evidence="1" type="ORF">PILCRDRAFT_17561</name>
</gene>
<proteinExistence type="predicted"/>
<dbReference type="Proteomes" id="UP000054166">
    <property type="component" value="Unassembled WGS sequence"/>
</dbReference>
<dbReference type="EMBL" id="KN833656">
    <property type="protein sequence ID" value="KIM70964.1"/>
    <property type="molecule type" value="Genomic_DNA"/>
</dbReference>
<sequence length="84" mass="8977">MNSRSALKSDPAAPPFLKAVDNLVEFSALLSPVTILIISCHSQRRSTSSTWEHCATRATTAPRVPQGAPEFLGEGDIATRVSVL</sequence>
<name>A0A0C3ES64_PILCF</name>
<evidence type="ECO:0000313" key="2">
    <source>
        <dbReference type="Proteomes" id="UP000054166"/>
    </source>
</evidence>
<dbReference type="HOGENOM" id="CLU_2528286_0_0_1"/>
<protein>
    <submittedName>
        <fullName evidence="1">Uncharacterized protein</fullName>
    </submittedName>
</protein>
<dbReference type="InParanoid" id="A0A0C3ES64"/>
<organism evidence="1 2">
    <name type="scientific">Piloderma croceum (strain F 1598)</name>
    <dbReference type="NCBI Taxonomy" id="765440"/>
    <lineage>
        <taxon>Eukaryota</taxon>
        <taxon>Fungi</taxon>
        <taxon>Dikarya</taxon>
        <taxon>Basidiomycota</taxon>
        <taxon>Agaricomycotina</taxon>
        <taxon>Agaricomycetes</taxon>
        <taxon>Agaricomycetidae</taxon>
        <taxon>Atheliales</taxon>
        <taxon>Atheliaceae</taxon>
        <taxon>Piloderma</taxon>
    </lineage>
</organism>
<keyword evidence="2" id="KW-1185">Reference proteome</keyword>
<dbReference type="AlphaFoldDB" id="A0A0C3ES64"/>
<reference evidence="1 2" key="1">
    <citation type="submission" date="2014-04" db="EMBL/GenBank/DDBJ databases">
        <authorList>
            <consortium name="DOE Joint Genome Institute"/>
            <person name="Kuo A."/>
            <person name="Tarkka M."/>
            <person name="Buscot F."/>
            <person name="Kohler A."/>
            <person name="Nagy L.G."/>
            <person name="Floudas D."/>
            <person name="Copeland A."/>
            <person name="Barry K.W."/>
            <person name="Cichocki N."/>
            <person name="Veneault-Fourrey C."/>
            <person name="LaButti K."/>
            <person name="Lindquist E.A."/>
            <person name="Lipzen A."/>
            <person name="Lundell T."/>
            <person name="Morin E."/>
            <person name="Murat C."/>
            <person name="Sun H."/>
            <person name="Tunlid A."/>
            <person name="Henrissat B."/>
            <person name="Grigoriev I.V."/>
            <person name="Hibbett D.S."/>
            <person name="Martin F."/>
            <person name="Nordberg H.P."/>
            <person name="Cantor M.N."/>
            <person name="Hua S.X."/>
        </authorList>
    </citation>
    <scope>NUCLEOTIDE SEQUENCE [LARGE SCALE GENOMIC DNA]</scope>
    <source>
        <strain evidence="1 2">F 1598</strain>
    </source>
</reference>
<evidence type="ECO:0000313" key="1">
    <source>
        <dbReference type="EMBL" id="KIM70964.1"/>
    </source>
</evidence>
<accession>A0A0C3ES64</accession>